<protein>
    <submittedName>
        <fullName evidence="13">TonB-dependent siderophore receptor</fullName>
    </submittedName>
</protein>
<dbReference type="Pfam" id="PF00593">
    <property type="entry name" value="TonB_dep_Rec_b-barrel"/>
    <property type="match status" value="1"/>
</dbReference>
<feature type="domain" description="TonB-dependent receptor-like beta-barrel" evidence="11">
    <location>
        <begin position="263"/>
        <end position="673"/>
    </location>
</feature>
<feature type="domain" description="TonB-dependent receptor plug" evidence="12">
    <location>
        <begin position="76"/>
        <end position="175"/>
    </location>
</feature>
<evidence type="ECO:0000256" key="10">
    <source>
        <dbReference type="SAM" id="SignalP"/>
    </source>
</evidence>
<dbReference type="AlphaFoldDB" id="A0A975SMK2"/>
<sequence length="728" mass="77380">MNSKHKWGMSLALSSLVGGLHAASGWAADEGVTATGGGELAPVLVQGEKPLPTGKAEEGYRIGEADMGPLGNRKAVDTPFSLGSVSGDLLRNYGADTFSETVKFLPSTYIEGHLGLEFGPPVIRGMQADDSAGSVRIDGLNVRADTALPQELYEKLEVLGGPASALYGPAPAAGTLNATLKGPTETPLREAGVFYTDNGNLGARLDLGGRVGEGGALGYRINVLGADGESYVSGSNQSRYLVGVALDFRLSDRTVVEAKASHYVFDQRGLPGGFSYSKTTGLPDAVDASRSGYGQTFGGVDSTTDLAELAFRHQLSSDWQIKGAYMDQLATRDFHNLITNTLTSASGTYKTTYRQSGSEARVYSHYLYLNGKVQTGSVGHELSLGTSGYDTDAYTIPGLRSGAALTLGYGSLANPVTYNDPGWGGMGPKYKASNVHVQSLILADTLHFDERWSALVAANESWIAEHNWSAKGATTGTYYKDGEWGGSLSLMFKPQVFSTVYATYVDSIEPGATAAVGTANEGQSLAPFRSKEWEFGYKASLDRLEWNAALFRIERPFAYTDTDNVFKTAGQQVNEGLELGVKGLVTDRLTVLGNLTYLNPRMDDTASSATEGKNVMGVPRLQGTLLGEYRLAAVPGLTLEGDVHYVGRRAANAENSTWAKAYTTLDLGGRYETALAGHKVVGRVMLTNVTDTRYWASINAGWGGTPGQSGTAFLGEPRALRASLTLSF</sequence>
<accession>A0A975SMK2</accession>
<dbReference type="PANTHER" id="PTHR32552">
    <property type="entry name" value="FERRICHROME IRON RECEPTOR-RELATED"/>
    <property type="match status" value="1"/>
</dbReference>
<dbReference type="PANTHER" id="PTHR32552:SF82">
    <property type="entry name" value="FCUA PROTEIN"/>
    <property type="match status" value="1"/>
</dbReference>
<dbReference type="InterPro" id="IPR012910">
    <property type="entry name" value="Plug_dom"/>
</dbReference>
<comment type="similarity">
    <text evidence="1 7 9">Belongs to the TonB-dependent receptor family.</text>
</comment>
<dbReference type="InterPro" id="IPR010105">
    <property type="entry name" value="TonB_sidphr_rcpt"/>
</dbReference>
<dbReference type="InterPro" id="IPR000531">
    <property type="entry name" value="Beta-barrel_TonB"/>
</dbReference>
<keyword evidence="10" id="KW-0732">Signal</keyword>
<keyword evidence="2" id="KW-0410">Iron transport</keyword>
<evidence type="ECO:0000256" key="7">
    <source>
        <dbReference type="PROSITE-ProRule" id="PRU01360"/>
    </source>
</evidence>
<evidence type="ECO:0000256" key="8">
    <source>
        <dbReference type="PROSITE-ProRule" id="PRU10144"/>
    </source>
</evidence>
<evidence type="ECO:0000256" key="2">
    <source>
        <dbReference type="ARBA" id="ARBA00022496"/>
    </source>
</evidence>
<proteinExistence type="inferred from homology"/>
<feature type="signal peptide" evidence="10">
    <location>
        <begin position="1"/>
        <end position="22"/>
    </location>
</feature>
<dbReference type="PROSITE" id="PS01156">
    <property type="entry name" value="TONB_DEPENDENT_REC_2"/>
    <property type="match status" value="1"/>
</dbReference>
<keyword evidence="7" id="KW-1134">Transmembrane beta strand</keyword>
<dbReference type="Pfam" id="PF07715">
    <property type="entry name" value="Plug"/>
    <property type="match status" value="1"/>
</dbReference>
<evidence type="ECO:0000256" key="6">
    <source>
        <dbReference type="ARBA" id="ARBA00023170"/>
    </source>
</evidence>
<comment type="subcellular location">
    <subcellularLocation>
        <location evidence="7">Cell outer membrane</location>
        <topology evidence="7">Multi-pass membrane protein</topology>
    </subcellularLocation>
</comment>
<keyword evidence="3" id="KW-0408">Iron</keyword>
<dbReference type="InterPro" id="IPR010917">
    <property type="entry name" value="TonB_rcpt_CS"/>
</dbReference>
<keyword evidence="7" id="KW-0998">Cell outer membrane</keyword>
<dbReference type="GO" id="GO:0015344">
    <property type="term" value="F:siderophore uptake transmembrane transporter activity"/>
    <property type="evidence" value="ECO:0007669"/>
    <property type="project" value="TreeGrafter"/>
</dbReference>
<keyword evidence="6 13" id="KW-0675">Receptor</keyword>
<evidence type="ECO:0000256" key="3">
    <source>
        <dbReference type="ARBA" id="ARBA00023004"/>
    </source>
</evidence>
<evidence type="ECO:0000313" key="14">
    <source>
        <dbReference type="Proteomes" id="UP000683428"/>
    </source>
</evidence>
<dbReference type="KEGG" id="aiq:Azoinq_00415"/>
<dbReference type="PROSITE" id="PS52016">
    <property type="entry name" value="TONB_DEPENDENT_REC_3"/>
    <property type="match status" value="1"/>
</dbReference>
<dbReference type="CDD" id="cd01347">
    <property type="entry name" value="ligand_gated_channel"/>
    <property type="match status" value="1"/>
</dbReference>
<keyword evidence="7" id="KW-0813">Transport</keyword>
<dbReference type="GO" id="GO:0009279">
    <property type="term" value="C:cell outer membrane"/>
    <property type="evidence" value="ECO:0007669"/>
    <property type="project" value="UniProtKB-SubCell"/>
</dbReference>
<gene>
    <name evidence="13" type="ORF">Azoinq_00415</name>
</gene>
<dbReference type="GO" id="GO:0015891">
    <property type="term" value="P:siderophore transport"/>
    <property type="evidence" value="ECO:0007669"/>
    <property type="project" value="InterPro"/>
</dbReference>
<evidence type="ECO:0000256" key="9">
    <source>
        <dbReference type="RuleBase" id="RU003357"/>
    </source>
</evidence>
<dbReference type="NCBIfam" id="TIGR01783">
    <property type="entry name" value="TonB-siderophor"/>
    <property type="match status" value="1"/>
</dbReference>
<evidence type="ECO:0000256" key="1">
    <source>
        <dbReference type="ARBA" id="ARBA00009810"/>
    </source>
</evidence>
<evidence type="ECO:0000259" key="11">
    <source>
        <dbReference type="Pfam" id="PF00593"/>
    </source>
</evidence>
<keyword evidence="7" id="KW-0812">Transmembrane</keyword>
<dbReference type="GO" id="GO:0038023">
    <property type="term" value="F:signaling receptor activity"/>
    <property type="evidence" value="ECO:0007669"/>
    <property type="project" value="InterPro"/>
</dbReference>
<evidence type="ECO:0000256" key="5">
    <source>
        <dbReference type="ARBA" id="ARBA00023077"/>
    </source>
</evidence>
<keyword evidence="4" id="KW-0406">Ion transport</keyword>
<name>A0A975SMK2_9RHOO</name>
<evidence type="ECO:0000313" key="13">
    <source>
        <dbReference type="EMBL" id="QWT49123.1"/>
    </source>
</evidence>
<keyword evidence="7 9" id="KW-0472">Membrane</keyword>
<evidence type="ECO:0000259" key="12">
    <source>
        <dbReference type="Pfam" id="PF07715"/>
    </source>
</evidence>
<keyword evidence="5 9" id="KW-0798">TonB box</keyword>
<dbReference type="InterPro" id="IPR039426">
    <property type="entry name" value="TonB-dep_rcpt-like"/>
</dbReference>
<feature type="chain" id="PRO_5037264191" evidence="10">
    <location>
        <begin position="23"/>
        <end position="728"/>
    </location>
</feature>
<keyword evidence="14" id="KW-1185">Reference proteome</keyword>
<organism evidence="13 14">
    <name type="scientific">Azospira inquinata</name>
    <dbReference type="NCBI Taxonomy" id="2785627"/>
    <lineage>
        <taxon>Bacteria</taxon>
        <taxon>Pseudomonadati</taxon>
        <taxon>Pseudomonadota</taxon>
        <taxon>Betaproteobacteria</taxon>
        <taxon>Rhodocyclales</taxon>
        <taxon>Rhodocyclaceae</taxon>
        <taxon>Azospira</taxon>
    </lineage>
</organism>
<dbReference type="RefSeq" id="WP_216127988.1">
    <property type="nucleotide sequence ID" value="NZ_CP064782.1"/>
</dbReference>
<feature type="short sequence motif" description="TonB C-terminal box" evidence="8">
    <location>
        <begin position="711"/>
        <end position="728"/>
    </location>
</feature>
<dbReference type="Proteomes" id="UP000683428">
    <property type="component" value="Chromosome"/>
</dbReference>
<reference evidence="13" key="1">
    <citation type="submission" date="2020-11" db="EMBL/GenBank/DDBJ databases">
        <title>Azospira inquinata sp. nov.</title>
        <authorList>
            <person name="Moe W.M."/>
            <person name="Mikes M.C."/>
        </authorList>
    </citation>
    <scope>NUCLEOTIDE SEQUENCE</scope>
    <source>
        <strain evidence="13">Azo-3</strain>
    </source>
</reference>
<evidence type="ECO:0000256" key="4">
    <source>
        <dbReference type="ARBA" id="ARBA00023065"/>
    </source>
</evidence>
<dbReference type="EMBL" id="CP064782">
    <property type="protein sequence ID" value="QWT49123.1"/>
    <property type="molecule type" value="Genomic_DNA"/>
</dbReference>